<dbReference type="AlphaFoldDB" id="A0A5B7DAJ9"/>
<evidence type="ECO:0000313" key="2">
    <source>
        <dbReference type="Proteomes" id="UP000324222"/>
    </source>
</evidence>
<accession>A0A5B7DAJ9</accession>
<dbReference type="OrthoDB" id="6146640at2759"/>
<reference evidence="1 2" key="1">
    <citation type="submission" date="2019-05" db="EMBL/GenBank/DDBJ databases">
        <title>Another draft genome of Portunus trituberculatus and its Hox gene families provides insights of decapod evolution.</title>
        <authorList>
            <person name="Jeong J.-H."/>
            <person name="Song I."/>
            <person name="Kim S."/>
            <person name="Choi T."/>
            <person name="Kim D."/>
            <person name="Ryu S."/>
            <person name="Kim W."/>
        </authorList>
    </citation>
    <scope>NUCLEOTIDE SEQUENCE [LARGE SCALE GENOMIC DNA]</scope>
    <source>
        <tissue evidence="1">Muscle</tissue>
    </source>
</reference>
<sequence>MSQCWRARTEVSSLPRGDITAYLTRFERRATLLINEEGLAVKLGSLLTGPRLYHVNLLKRYIRCASTRFAEVLDEVQTPEEEMPEEEEHVPENSHLICLDDPRTSAVYYQTHGLALKISKCHFGFPGLSKDWPLLCCPGFTLYLLPGAVNESASSVGEISVPLALTCSGGILVFRGDRPVMAFRTSPPQLAPATRPRNK</sequence>
<gene>
    <name evidence="1" type="ORF">E2C01_011229</name>
</gene>
<keyword evidence="2" id="KW-1185">Reference proteome</keyword>
<evidence type="ECO:0000313" key="1">
    <source>
        <dbReference type="EMBL" id="MPC18350.1"/>
    </source>
</evidence>
<protein>
    <submittedName>
        <fullName evidence="1">Uncharacterized protein</fullName>
    </submittedName>
</protein>
<dbReference type="Proteomes" id="UP000324222">
    <property type="component" value="Unassembled WGS sequence"/>
</dbReference>
<comment type="caution">
    <text evidence="1">The sequence shown here is derived from an EMBL/GenBank/DDBJ whole genome shotgun (WGS) entry which is preliminary data.</text>
</comment>
<dbReference type="EMBL" id="VSRR010000672">
    <property type="protein sequence ID" value="MPC18350.1"/>
    <property type="molecule type" value="Genomic_DNA"/>
</dbReference>
<organism evidence="1 2">
    <name type="scientific">Portunus trituberculatus</name>
    <name type="common">Swimming crab</name>
    <name type="synonym">Neptunus trituberculatus</name>
    <dbReference type="NCBI Taxonomy" id="210409"/>
    <lineage>
        <taxon>Eukaryota</taxon>
        <taxon>Metazoa</taxon>
        <taxon>Ecdysozoa</taxon>
        <taxon>Arthropoda</taxon>
        <taxon>Crustacea</taxon>
        <taxon>Multicrustacea</taxon>
        <taxon>Malacostraca</taxon>
        <taxon>Eumalacostraca</taxon>
        <taxon>Eucarida</taxon>
        <taxon>Decapoda</taxon>
        <taxon>Pleocyemata</taxon>
        <taxon>Brachyura</taxon>
        <taxon>Eubrachyura</taxon>
        <taxon>Portunoidea</taxon>
        <taxon>Portunidae</taxon>
        <taxon>Portuninae</taxon>
        <taxon>Portunus</taxon>
    </lineage>
</organism>
<proteinExistence type="predicted"/>
<name>A0A5B7DAJ9_PORTR</name>